<dbReference type="GO" id="GO:0048471">
    <property type="term" value="C:perinuclear region of cytoplasm"/>
    <property type="evidence" value="ECO:0007669"/>
    <property type="project" value="TreeGrafter"/>
</dbReference>
<dbReference type="PANTHER" id="PTHR24113">
    <property type="entry name" value="RAN GTPASE-ACTIVATING PROTEIN 1"/>
    <property type="match status" value="1"/>
</dbReference>
<evidence type="ECO:0000256" key="3">
    <source>
        <dbReference type="ARBA" id="ARBA00022737"/>
    </source>
</evidence>
<dbReference type="GO" id="GO:0005829">
    <property type="term" value="C:cytosol"/>
    <property type="evidence" value="ECO:0007669"/>
    <property type="project" value="TreeGrafter"/>
</dbReference>
<evidence type="ECO:0000313" key="5">
    <source>
        <dbReference type="Proteomes" id="UP000193642"/>
    </source>
</evidence>
<dbReference type="OrthoDB" id="120976at2759"/>
<comment type="caution">
    <text evidence="4">The sequence shown here is derived from an EMBL/GenBank/DDBJ whole genome shotgun (WGS) entry which is preliminary data.</text>
</comment>
<reference evidence="4 5" key="1">
    <citation type="submission" date="2016-07" db="EMBL/GenBank/DDBJ databases">
        <title>Pervasive Adenine N6-methylation of Active Genes in Fungi.</title>
        <authorList>
            <consortium name="DOE Joint Genome Institute"/>
            <person name="Mondo S.J."/>
            <person name="Dannebaum R.O."/>
            <person name="Kuo R.C."/>
            <person name="Labutti K."/>
            <person name="Haridas S."/>
            <person name="Kuo A."/>
            <person name="Salamov A."/>
            <person name="Ahrendt S.R."/>
            <person name="Lipzen A."/>
            <person name="Sullivan W."/>
            <person name="Andreopoulos W.B."/>
            <person name="Clum A."/>
            <person name="Lindquist E."/>
            <person name="Daum C."/>
            <person name="Ramamoorthy G.K."/>
            <person name="Gryganskyi A."/>
            <person name="Culley D."/>
            <person name="Magnuson J.K."/>
            <person name="James T.Y."/>
            <person name="O'Malley M.A."/>
            <person name="Stajich J.E."/>
            <person name="Spatafora J.W."/>
            <person name="Visel A."/>
            <person name="Grigoriev I.V."/>
        </authorList>
    </citation>
    <scope>NUCLEOTIDE SEQUENCE [LARGE SCALE GENOMIC DNA]</scope>
    <source>
        <strain evidence="4 5">JEL800</strain>
    </source>
</reference>
<sequence length="319" mass="34202">MSAKKGKAKESEEELLALKAAALKKLKADYPIQCKKFISEPIPAVIKRIDKSITAMEILISYTIIPNEIWALYYTFETYPYLTALCLWTSPIDARGLDAIAKFVIHHPTLTILHLIDYLTTLVLDHNGIGSLGAVNVFMGIRANPANPGILKNLSMRYCDIGSKAADAIAITIATNNGLIDIDLSGNQIGDEGFPAIAKALPSNTTLKSLRLCANNIQNPAAPSSPVNPLSLNTSINTLCNVLAGAEGTGLPVLEMLRQKKPLAQGKKCEALQVEISERMGDELYSTVCDVNDVMADIAAKNAKGAKGKGKGKGKKGKK</sequence>
<evidence type="ECO:0000256" key="1">
    <source>
        <dbReference type="ARBA" id="ARBA00022468"/>
    </source>
</evidence>
<name>A0A1Y2C2P5_9FUNG</name>
<dbReference type="InterPro" id="IPR027038">
    <property type="entry name" value="RanGap"/>
</dbReference>
<accession>A0A1Y2C2P5</accession>
<dbReference type="InterPro" id="IPR001611">
    <property type="entry name" value="Leu-rich_rpt"/>
</dbReference>
<dbReference type="Pfam" id="PF13516">
    <property type="entry name" value="LRR_6"/>
    <property type="match status" value="2"/>
</dbReference>
<dbReference type="PANTHER" id="PTHR24113:SF12">
    <property type="entry name" value="RAN GTPASE-ACTIVATING PROTEIN 1"/>
    <property type="match status" value="1"/>
</dbReference>
<dbReference type="Gene3D" id="3.80.10.10">
    <property type="entry name" value="Ribonuclease Inhibitor"/>
    <property type="match status" value="1"/>
</dbReference>
<dbReference type="GO" id="GO:0005096">
    <property type="term" value="F:GTPase activator activity"/>
    <property type="evidence" value="ECO:0007669"/>
    <property type="project" value="UniProtKB-KW"/>
</dbReference>
<dbReference type="InterPro" id="IPR032675">
    <property type="entry name" value="LRR_dom_sf"/>
</dbReference>
<evidence type="ECO:0000256" key="2">
    <source>
        <dbReference type="ARBA" id="ARBA00022614"/>
    </source>
</evidence>
<dbReference type="STRING" id="329046.A0A1Y2C2P5"/>
<dbReference type="SUPFAM" id="SSF52047">
    <property type="entry name" value="RNI-like"/>
    <property type="match status" value="1"/>
</dbReference>
<gene>
    <name evidence="4" type="ORF">BCR33DRAFT_718917</name>
</gene>
<proteinExistence type="predicted"/>
<dbReference type="EMBL" id="MCGO01000032">
    <property type="protein sequence ID" value="ORY41271.1"/>
    <property type="molecule type" value="Genomic_DNA"/>
</dbReference>
<evidence type="ECO:0008006" key="6">
    <source>
        <dbReference type="Google" id="ProtNLM"/>
    </source>
</evidence>
<keyword evidence="1" id="KW-0343">GTPase activation</keyword>
<dbReference type="GO" id="GO:0006913">
    <property type="term" value="P:nucleocytoplasmic transport"/>
    <property type="evidence" value="ECO:0007669"/>
    <property type="project" value="TreeGrafter"/>
</dbReference>
<keyword evidence="2" id="KW-0433">Leucine-rich repeat</keyword>
<dbReference type="AlphaFoldDB" id="A0A1Y2C2P5"/>
<keyword evidence="5" id="KW-1185">Reference proteome</keyword>
<dbReference type="GO" id="GO:0031267">
    <property type="term" value="F:small GTPase binding"/>
    <property type="evidence" value="ECO:0007669"/>
    <property type="project" value="TreeGrafter"/>
</dbReference>
<organism evidence="4 5">
    <name type="scientific">Rhizoclosmatium globosum</name>
    <dbReference type="NCBI Taxonomy" id="329046"/>
    <lineage>
        <taxon>Eukaryota</taxon>
        <taxon>Fungi</taxon>
        <taxon>Fungi incertae sedis</taxon>
        <taxon>Chytridiomycota</taxon>
        <taxon>Chytridiomycota incertae sedis</taxon>
        <taxon>Chytridiomycetes</taxon>
        <taxon>Chytridiales</taxon>
        <taxon>Chytriomycetaceae</taxon>
        <taxon>Rhizoclosmatium</taxon>
    </lineage>
</organism>
<dbReference type="Proteomes" id="UP000193642">
    <property type="component" value="Unassembled WGS sequence"/>
</dbReference>
<evidence type="ECO:0000313" key="4">
    <source>
        <dbReference type="EMBL" id="ORY41271.1"/>
    </source>
</evidence>
<dbReference type="GO" id="GO:0005634">
    <property type="term" value="C:nucleus"/>
    <property type="evidence" value="ECO:0007669"/>
    <property type="project" value="TreeGrafter"/>
</dbReference>
<protein>
    <recommendedName>
        <fullName evidence="6">RNI-like protein</fullName>
    </recommendedName>
</protein>
<keyword evidence="3" id="KW-0677">Repeat</keyword>